<dbReference type="Gene3D" id="3.10.20.90">
    <property type="entry name" value="Phosphatidylinositol 3-kinase Catalytic Subunit, Chain A, domain 1"/>
    <property type="match status" value="2"/>
</dbReference>
<dbReference type="PANTHER" id="PTHR10621">
    <property type="entry name" value="UV EXCISION REPAIR PROTEIN RAD23"/>
    <property type="match status" value="1"/>
</dbReference>
<reference evidence="2 3" key="1">
    <citation type="submission" date="2018-11" db="EMBL/GenBank/DDBJ databases">
        <authorList>
            <consortium name="Pathogen Informatics"/>
        </authorList>
    </citation>
    <scope>NUCLEOTIDE SEQUENCE [LARGE SCALE GENOMIC DNA]</scope>
</reference>
<dbReference type="AlphaFoldDB" id="A0A3P7NBK9"/>
<dbReference type="GO" id="GO:0005829">
    <property type="term" value="C:cytosol"/>
    <property type="evidence" value="ECO:0007669"/>
    <property type="project" value="TreeGrafter"/>
</dbReference>
<dbReference type="GO" id="GO:0070628">
    <property type="term" value="F:proteasome binding"/>
    <property type="evidence" value="ECO:0007669"/>
    <property type="project" value="TreeGrafter"/>
</dbReference>
<gene>
    <name evidence="2" type="ORF">DILT_LOCUS15843</name>
</gene>
<proteinExistence type="predicted"/>
<feature type="domain" description="Ubiquitin-like" evidence="1">
    <location>
        <begin position="83"/>
        <end position="152"/>
    </location>
</feature>
<evidence type="ECO:0000313" key="2">
    <source>
        <dbReference type="EMBL" id="VDN31837.1"/>
    </source>
</evidence>
<sequence length="163" mass="18439">MADTLHIHCNRVGHFDLLNVDPNFLLVSHVKADIECQKRIPTQKQKLTFQGVVFEDDHRLKEYGIESGSTLFLSVPLDFAINIKVSITIPSGPVVNLWANEKDTVSTLKKQIRRLYHWSAKAYEFVFGDAFLKENQTLASCGLKNGSSLKIMRYVSAELESTL</sequence>
<dbReference type="InterPro" id="IPR029071">
    <property type="entry name" value="Ubiquitin-like_domsf"/>
</dbReference>
<dbReference type="PANTHER" id="PTHR10621:SF61">
    <property type="entry name" value="UBIQUITIN FAMILY PROTEIN"/>
    <property type="match status" value="1"/>
</dbReference>
<dbReference type="GO" id="GO:0031593">
    <property type="term" value="F:polyubiquitin modification-dependent protein binding"/>
    <property type="evidence" value="ECO:0007669"/>
    <property type="project" value="TreeGrafter"/>
</dbReference>
<dbReference type="CDD" id="cd17039">
    <property type="entry name" value="Ubl_ubiquitin_like"/>
    <property type="match status" value="2"/>
</dbReference>
<protein>
    <recommendedName>
        <fullName evidence="1">Ubiquitin-like domain-containing protein</fullName>
    </recommendedName>
</protein>
<feature type="domain" description="Ubiquitin-like" evidence="1">
    <location>
        <begin position="27"/>
        <end position="75"/>
    </location>
</feature>
<dbReference type="Pfam" id="PF00240">
    <property type="entry name" value="ubiquitin"/>
    <property type="match status" value="2"/>
</dbReference>
<dbReference type="GO" id="GO:0005654">
    <property type="term" value="C:nucleoplasm"/>
    <property type="evidence" value="ECO:0007669"/>
    <property type="project" value="TreeGrafter"/>
</dbReference>
<name>A0A3P7NBK9_DIBLA</name>
<dbReference type="GO" id="GO:0043161">
    <property type="term" value="P:proteasome-mediated ubiquitin-dependent protein catabolic process"/>
    <property type="evidence" value="ECO:0007669"/>
    <property type="project" value="TreeGrafter"/>
</dbReference>
<dbReference type="Proteomes" id="UP000281553">
    <property type="component" value="Unassembled WGS sequence"/>
</dbReference>
<keyword evidence="3" id="KW-1185">Reference proteome</keyword>
<feature type="non-terminal residue" evidence="2">
    <location>
        <position position="163"/>
    </location>
</feature>
<dbReference type="SUPFAM" id="SSF54236">
    <property type="entry name" value="Ubiquitin-like"/>
    <property type="match status" value="2"/>
</dbReference>
<dbReference type="PROSITE" id="PS50053">
    <property type="entry name" value="UBIQUITIN_2"/>
    <property type="match status" value="2"/>
</dbReference>
<dbReference type="GO" id="GO:0043130">
    <property type="term" value="F:ubiquitin binding"/>
    <property type="evidence" value="ECO:0007669"/>
    <property type="project" value="TreeGrafter"/>
</dbReference>
<dbReference type="InterPro" id="IPR000626">
    <property type="entry name" value="Ubiquitin-like_dom"/>
</dbReference>
<dbReference type="OrthoDB" id="6232708at2759"/>
<dbReference type="EMBL" id="UYRU01081388">
    <property type="protein sequence ID" value="VDN31837.1"/>
    <property type="molecule type" value="Genomic_DNA"/>
</dbReference>
<dbReference type="SMART" id="SM00213">
    <property type="entry name" value="UBQ"/>
    <property type="match status" value="2"/>
</dbReference>
<organism evidence="2 3">
    <name type="scientific">Dibothriocephalus latus</name>
    <name type="common">Fish tapeworm</name>
    <name type="synonym">Diphyllobothrium latum</name>
    <dbReference type="NCBI Taxonomy" id="60516"/>
    <lineage>
        <taxon>Eukaryota</taxon>
        <taxon>Metazoa</taxon>
        <taxon>Spiralia</taxon>
        <taxon>Lophotrochozoa</taxon>
        <taxon>Platyhelminthes</taxon>
        <taxon>Cestoda</taxon>
        <taxon>Eucestoda</taxon>
        <taxon>Diphyllobothriidea</taxon>
        <taxon>Diphyllobothriidae</taxon>
        <taxon>Dibothriocephalus</taxon>
    </lineage>
</organism>
<evidence type="ECO:0000259" key="1">
    <source>
        <dbReference type="PROSITE" id="PS50053"/>
    </source>
</evidence>
<evidence type="ECO:0000313" key="3">
    <source>
        <dbReference type="Proteomes" id="UP000281553"/>
    </source>
</evidence>
<accession>A0A3P7NBK9</accession>